<dbReference type="RefSeq" id="XP_041162522.1">
    <property type="nucleotide sequence ID" value="XM_041306197.1"/>
</dbReference>
<dbReference type="OrthoDB" id="2709084at2759"/>
<accession>A0A9P7DL00</accession>
<evidence type="ECO:0000313" key="3">
    <source>
        <dbReference type="Proteomes" id="UP000719766"/>
    </source>
</evidence>
<feature type="compositionally biased region" description="Gly residues" evidence="1">
    <location>
        <begin position="77"/>
        <end position="86"/>
    </location>
</feature>
<reference evidence="2" key="1">
    <citation type="journal article" date="2020" name="New Phytol.">
        <title>Comparative genomics reveals dynamic genome evolution in host specialist ectomycorrhizal fungi.</title>
        <authorList>
            <person name="Lofgren L.A."/>
            <person name="Nguyen N.H."/>
            <person name="Vilgalys R."/>
            <person name="Ruytinx J."/>
            <person name="Liao H.L."/>
            <person name="Branco S."/>
            <person name="Kuo A."/>
            <person name="LaButti K."/>
            <person name="Lipzen A."/>
            <person name="Andreopoulos W."/>
            <person name="Pangilinan J."/>
            <person name="Riley R."/>
            <person name="Hundley H."/>
            <person name="Na H."/>
            <person name="Barry K."/>
            <person name="Grigoriev I.V."/>
            <person name="Stajich J.E."/>
            <person name="Kennedy P.G."/>
        </authorList>
    </citation>
    <scope>NUCLEOTIDE SEQUENCE</scope>
    <source>
        <strain evidence="2">S12</strain>
    </source>
</reference>
<keyword evidence="3" id="KW-1185">Reference proteome</keyword>
<evidence type="ECO:0000313" key="2">
    <source>
        <dbReference type="EMBL" id="KAG1797412.1"/>
    </source>
</evidence>
<comment type="caution">
    <text evidence="2">The sequence shown here is derived from an EMBL/GenBank/DDBJ whole genome shotgun (WGS) entry which is preliminary data.</text>
</comment>
<dbReference type="Proteomes" id="UP000719766">
    <property type="component" value="Unassembled WGS sequence"/>
</dbReference>
<gene>
    <name evidence="2" type="ORF">HD556DRAFT_1440975</name>
</gene>
<dbReference type="AlphaFoldDB" id="A0A9P7DL00"/>
<protein>
    <submittedName>
        <fullName evidence="2">Uncharacterized protein</fullName>
    </submittedName>
</protein>
<evidence type="ECO:0000256" key="1">
    <source>
        <dbReference type="SAM" id="MobiDB-lite"/>
    </source>
</evidence>
<name>A0A9P7DL00_9AGAM</name>
<proteinExistence type="predicted"/>
<feature type="region of interest" description="Disordered" evidence="1">
    <location>
        <begin position="77"/>
        <end position="104"/>
    </location>
</feature>
<dbReference type="EMBL" id="JABBWE010000016">
    <property type="protein sequence ID" value="KAG1797412.1"/>
    <property type="molecule type" value="Genomic_DNA"/>
</dbReference>
<sequence length="104" mass="11748">MAKDDARLEQTRVRPSPVLIASSLRRSSKSFMRAFQKFVFKYTEEIELEIDILPPHVLTKLYNFVLWPLRHTNTGIGKGTGTGGLKQKGMGETAEAENIRKLGE</sequence>
<dbReference type="GeneID" id="64599961"/>
<organism evidence="2 3">
    <name type="scientific">Suillus plorans</name>
    <dbReference type="NCBI Taxonomy" id="116603"/>
    <lineage>
        <taxon>Eukaryota</taxon>
        <taxon>Fungi</taxon>
        <taxon>Dikarya</taxon>
        <taxon>Basidiomycota</taxon>
        <taxon>Agaricomycotina</taxon>
        <taxon>Agaricomycetes</taxon>
        <taxon>Agaricomycetidae</taxon>
        <taxon>Boletales</taxon>
        <taxon>Suillineae</taxon>
        <taxon>Suillaceae</taxon>
        <taxon>Suillus</taxon>
    </lineage>
</organism>